<evidence type="ECO:0000256" key="5">
    <source>
        <dbReference type="SAM" id="Phobius"/>
    </source>
</evidence>
<keyword evidence="2 5" id="KW-0812">Transmembrane</keyword>
<dbReference type="EMBL" id="LT934113">
    <property type="protein sequence ID" value="VAH29043.1"/>
    <property type="molecule type" value="Genomic_DNA"/>
</dbReference>
<keyword evidence="4 5" id="KW-0472">Membrane</keyword>
<dbReference type="Gramene" id="TRITD2Av1G076780.1">
    <property type="protein sequence ID" value="TRITD2Av1G076780.1"/>
    <property type="gene ID" value="TRITD2Av1G076780"/>
</dbReference>
<evidence type="ECO:0000313" key="7">
    <source>
        <dbReference type="EMBL" id="VAH29043.1"/>
    </source>
</evidence>
<dbReference type="AlphaFoldDB" id="A0A9R1R5M3"/>
<organism evidence="7 8">
    <name type="scientific">Triticum turgidum subsp. durum</name>
    <name type="common">Durum wheat</name>
    <name type="synonym">Triticum durum</name>
    <dbReference type="NCBI Taxonomy" id="4567"/>
    <lineage>
        <taxon>Eukaryota</taxon>
        <taxon>Viridiplantae</taxon>
        <taxon>Streptophyta</taxon>
        <taxon>Embryophyta</taxon>
        <taxon>Tracheophyta</taxon>
        <taxon>Spermatophyta</taxon>
        <taxon>Magnoliopsida</taxon>
        <taxon>Liliopsida</taxon>
        <taxon>Poales</taxon>
        <taxon>Poaceae</taxon>
        <taxon>BOP clade</taxon>
        <taxon>Pooideae</taxon>
        <taxon>Triticodae</taxon>
        <taxon>Triticeae</taxon>
        <taxon>Triticinae</taxon>
        <taxon>Triticum</taxon>
    </lineage>
</organism>
<dbReference type="InterPro" id="IPR044839">
    <property type="entry name" value="NDR1-like"/>
</dbReference>
<dbReference type="Pfam" id="PF03168">
    <property type="entry name" value="LEA_2"/>
    <property type="match status" value="1"/>
</dbReference>
<evidence type="ECO:0000256" key="4">
    <source>
        <dbReference type="ARBA" id="ARBA00023136"/>
    </source>
</evidence>
<keyword evidence="8" id="KW-1185">Reference proteome</keyword>
<dbReference type="Proteomes" id="UP000324705">
    <property type="component" value="Chromosome 2A"/>
</dbReference>
<dbReference type="InterPro" id="IPR004864">
    <property type="entry name" value="LEA_2"/>
</dbReference>
<evidence type="ECO:0000259" key="6">
    <source>
        <dbReference type="Pfam" id="PF03168"/>
    </source>
</evidence>
<dbReference type="PANTHER" id="PTHR31415">
    <property type="entry name" value="OS05G0367900 PROTEIN"/>
    <property type="match status" value="1"/>
</dbReference>
<sequence length="271" mass="30700">MNKEKHHTYENHLRRCCNGFAACLLALVVVVAFIALVVYLALRPTKPSFYLQDLQLHSINLGDPSLSATAQVTLASRNPNDRVGIFYRRLDVFVTYRDEPVTVPISLPPMYQGHRDVTIWSPVLSGESVPVAGYVAEAMKQDIASGYVSLQVKIDGRVKWKLSEALLRLLHHHRHHAVVLPEESIYYFTIARWIEEVKRRRTQSLQETEFVATQSFLEGNQKFSVVENTRSLLGPLGNGAFSYFSEGTMRCTGSTSQRIKTSDYWISVNVL</sequence>
<evidence type="ECO:0000256" key="2">
    <source>
        <dbReference type="ARBA" id="ARBA00022692"/>
    </source>
</evidence>
<gene>
    <name evidence="7" type="ORF">TRITD_2Av1G076780</name>
</gene>
<dbReference type="GO" id="GO:0009506">
    <property type="term" value="C:plasmodesma"/>
    <property type="evidence" value="ECO:0007669"/>
    <property type="project" value="TreeGrafter"/>
</dbReference>
<comment type="subcellular location">
    <subcellularLocation>
        <location evidence="1">Membrane</location>
        <topology evidence="1">Single-pass membrane protein</topology>
    </subcellularLocation>
</comment>
<accession>A0A9R1R5M3</accession>
<evidence type="ECO:0000256" key="1">
    <source>
        <dbReference type="ARBA" id="ARBA00004167"/>
    </source>
</evidence>
<dbReference type="GO" id="GO:0005886">
    <property type="term" value="C:plasma membrane"/>
    <property type="evidence" value="ECO:0007669"/>
    <property type="project" value="TreeGrafter"/>
</dbReference>
<protein>
    <recommendedName>
        <fullName evidence="6">Late embryogenesis abundant protein LEA-2 subgroup domain-containing protein</fullName>
    </recommendedName>
</protein>
<name>A0A9R1R5M3_TRITD</name>
<proteinExistence type="predicted"/>
<dbReference type="PANTHER" id="PTHR31415:SF15">
    <property type="entry name" value="OS02G0538700 PROTEIN"/>
    <property type="match status" value="1"/>
</dbReference>
<dbReference type="GO" id="GO:0098542">
    <property type="term" value="P:defense response to other organism"/>
    <property type="evidence" value="ECO:0007669"/>
    <property type="project" value="InterPro"/>
</dbReference>
<reference evidence="7 8" key="1">
    <citation type="submission" date="2017-09" db="EMBL/GenBank/DDBJ databases">
        <authorList>
            <consortium name="International Durum Wheat Genome Sequencing Consortium (IDWGSC)"/>
            <person name="Milanesi L."/>
        </authorList>
    </citation>
    <scope>NUCLEOTIDE SEQUENCE [LARGE SCALE GENOMIC DNA]</scope>
    <source>
        <strain evidence="8">cv. Svevo</strain>
    </source>
</reference>
<evidence type="ECO:0000313" key="8">
    <source>
        <dbReference type="Proteomes" id="UP000324705"/>
    </source>
</evidence>
<feature type="domain" description="Late embryogenesis abundant protein LEA-2 subgroup" evidence="6">
    <location>
        <begin position="73"/>
        <end position="162"/>
    </location>
</feature>
<keyword evidence="3 5" id="KW-1133">Transmembrane helix</keyword>
<evidence type="ECO:0000256" key="3">
    <source>
        <dbReference type="ARBA" id="ARBA00022989"/>
    </source>
</evidence>
<feature type="transmembrane region" description="Helical" evidence="5">
    <location>
        <begin position="20"/>
        <end position="42"/>
    </location>
</feature>